<evidence type="ECO:0000256" key="6">
    <source>
        <dbReference type="SAM" id="Phobius"/>
    </source>
</evidence>
<feature type="transmembrane region" description="Helical" evidence="6">
    <location>
        <begin position="334"/>
        <end position="353"/>
    </location>
</feature>
<evidence type="ECO:0000259" key="7">
    <source>
        <dbReference type="Pfam" id="PF00361"/>
    </source>
</evidence>
<feature type="transmembrane region" description="Helical" evidence="6">
    <location>
        <begin position="303"/>
        <end position="322"/>
    </location>
</feature>
<evidence type="ECO:0000256" key="4">
    <source>
        <dbReference type="ARBA" id="ARBA00022989"/>
    </source>
</evidence>
<feature type="transmembrane region" description="Helical" evidence="6">
    <location>
        <begin position="277"/>
        <end position="296"/>
    </location>
</feature>
<feature type="transmembrane region" description="Helical" evidence="6">
    <location>
        <begin position="33"/>
        <end position="54"/>
    </location>
</feature>
<keyword evidence="3 6" id="KW-0812">Transmembrane</keyword>
<keyword evidence="2" id="KW-1003">Cell membrane</keyword>
<comment type="subcellular location">
    <subcellularLocation>
        <location evidence="1">Cell membrane</location>
        <topology evidence="1">Multi-pass membrane protein</topology>
    </subcellularLocation>
</comment>
<name>A0A9Q4C5J6_9EURY</name>
<feature type="transmembrane region" description="Helical" evidence="6">
    <location>
        <begin position="237"/>
        <end position="257"/>
    </location>
</feature>
<dbReference type="Pfam" id="PF00361">
    <property type="entry name" value="Proton_antipo_M"/>
    <property type="match status" value="1"/>
</dbReference>
<keyword evidence="9" id="KW-1185">Reference proteome</keyword>
<organism evidence="8 9">
    <name type="scientific">Halorutilus salinus</name>
    <dbReference type="NCBI Taxonomy" id="2487751"/>
    <lineage>
        <taxon>Archaea</taxon>
        <taxon>Methanobacteriati</taxon>
        <taxon>Methanobacteriota</taxon>
        <taxon>Stenosarchaea group</taxon>
        <taxon>Halobacteria</taxon>
        <taxon>Halorutilales</taxon>
        <taxon>Halorutilaceae</taxon>
        <taxon>Halorutilus</taxon>
    </lineage>
</organism>
<proteinExistence type="predicted"/>
<evidence type="ECO:0000313" key="8">
    <source>
        <dbReference type="EMBL" id="MCX2819344.1"/>
    </source>
</evidence>
<evidence type="ECO:0000256" key="2">
    <source>
        <dbReference type="ARBA" id="ARBA00022475"/>
    </source>
</evidence>
<evidence type="ECO:0000256" key="1">
    <source>
        <dbReference type="ARBA" id="ARBA00004651"/>
    </source>
</evidence>
<dbReference type="InterPro" id="IPR003918">
    <property type="entry name" value="NADH_UbQ_OxRdtase"/>
</dbReference>
<dbReference type="AlphaFoldDB" id="A0A9Q4C5J6"/>
<dbReference type="GO" id="GO:0008137">
    <property type="term" value="F:NADH dehydrogenase (ubiquinone) activity"/>
    <property type="evidence" value="ECO:0007669"/>
    <property type="project" value="InterPro"/>
</dbReference>
<accession>A0A9Q4C5J6</accession>
<feature type="transmembrane region" description="Helical" evidence="6">
    <location>
        <begin position="374"/>
        <end position="398"/>
    </location>
</feature>
<dbReference type="PANTHER" id="PTHR42703:SF1">
    <property type="entry name" value="NA(+)_H(+) ANTIPORTER SUBUNIT D1"/>
    <property type="match status" value="1"/>
</dbReference>
<dbReference type="EMBL" id="RKLV01000007">
    <property type="protein sequence ID" value="MCX2819344.1"/>
    <property type="molecule type" value="Genomic_DNA"/>
</dbReference>
<dbReference type="PRINTS" id="PR01437">
    <property type="entry name" value="NUOXDRDTASE4"/>
</dbReference>
<feature type="transmembrane region" description="Helical" evidence="6">
    <location>
        <begin position="203"/>
        <end position="225"/>
    </location>
</feature>
<feature type="transmembrane region" description="Helical" evidence="6">
    <location>
        <begin position="109"/>
        <end position="126"/>
    </location>
</feature>
<sequence length="488" mass="49774">MTDALLGVVIALPVIASVVPLVASFWREEIGWYVAVVALVLNAVLIGSVVRSFVSGGILSHEVGGVAVPYGIELALDGLSAPVLVVIAVVSVGTLAYTRTAGPRSNSFYSGYLLLTAGLVGVTVTADVFNLYVFIEITGLGAYALIASGGDGRSAYAALKYLLVGTVGASLYLIGIAYAFVATGTLNMADLSARLADVGYGDTIVLASFAFIIAGLGVKVALFPLHTWQPDAYSASPYGVAGYVSALVSTVAAYALGRVILTVYTPGFLTANPVVSSGLIYFGALSIVAGSVLAVLQTDVRRLLAYSSVSQFGLIVAGFGIGNTASVFGSVVHLFGHAVMKGALFLTAGIIAYRFGVTRLDEYAGVARRVPYAGAAFAVLALSLVGVPPAIGFVGKWYVALGAVRAGETAVAVVIFASTLLTLMYVARLLDRMYYGEAPEAVADGGGGTRVTRGMVALVVLASVAVVALGPSASAVQETLALGEVLGG</sequence>
<dbReference type="RefSeq" id="WP_266087522.1">
    <property type="nucleotide sequence ID" value="NZ_RKLV01000007.1"/>
</dbReference>
<evidence type="ECO:0000313" key="9">
    <source>
        <dbReference type="Proteomes" id="UP001149411"/>
    </source>
</evidence>
<feature type="transmembrane region" description="Helical" evidence="6">
    <location>
        <begin position="451"/>
        <end position="470"/>
    </location>
</feature>
<feature type="transmembrane region" description="Helical" evidence="6">
    <location>
        <begin position="74"/>
        <end position="97"/>
    </location>
</feature>
<keyword evidence="5 6" id="KW-0472">Membrane</keyword>
<protein>
    <submittedName>
        <fullName evidence="8">Monovalent cation/H+ antiporter subunit D family protein</fullName>
    </submittedName>
</protein>
<dbReference type="InterPro" id="IPR050586">
    <property type="entry name" value="CPA3_Na-H_Antiporter_D"/>
</dbReference>
<dbReference type="GO" id="GO:0042773">
    <property type="term" value="P:ATP synthesis coupled electron transport"/>
    <property type="evidence" value="ECO:0007669"/>
    <property type="project" value="InterPro"/>
</dbReference>
<evidence type="ECO:0000256" key="5">
    <source>
        <dbReference type="ARBA" id="ARBA00023136"/>
    </source>
</evidence>
<feature type="transmembrane region" description="Helical" evidence="6">
    <location>
        <begin position="6"/>
        <end position="26"/>
    </location>
</feature>
<evidence type="ECO:0000256" key="3">
    <source>
        <dbReference type="ARBA" id="ARBA00022692"/>
    </source>
</evidence>
<dbReference type="GO" id="GO:0005886">
    <property type="term" value="C:plasma membrane"/>
    <property type="evidence" value="ECO:0007669"/>
    <property type="project" value="UniProtKB-SubCell"/>
</dbReference>
<feature type="transmembrane region" description="Helical" evidence="6">
    <location>
        <begin position="132"/>
        <end position="149"/>
    </location>
</feature>
<comment type="caution">
    <text evidence="8">The sequence shown here is derived from an EMBL/GenBank/DDBJ whole genome shotgun (WGS) entry which is preliminary data.</text>
</comment>
<feature type="domain" description="NADH:quinone oxidoreductase/Mrp antiporter transmembrane" evidence="7">
    <location>
        <begin position="127"/>
        <end position="422"/>
    </location>
</feature>
<dbReference type="Proteomes" id="UP001149411">
    <property type="component" value="Unassembled WGS sequence"/>
</dbReference>
<dbReference type="InterPro" id="IPR001750">
    <property type="entry name" value="ND/Mrp_TM"/>
</dbReference>
<reference evidence="8" key="1">
    <citation type="submission" date="2022-09" db="EMBL/GenBank/DDBJ databases">
        <title>Haloadaptaus new haloarchaeum isolated from saline soil.</title>
        <authorList>
            <person name="Duran-Viseras A."/>
            <person name="Sanchez-Porro C."/>
            <person name="Ventosa A."/>
        </authorList>
    </citation>
    <scope>NUCLEOTIDE SEQUENCE</scope>
    <source>
        <strain evidence="8">F3-133</strain>
    </source>
</reference>
<gene>
    <name evidence="8" type="ORF">EGH25_08260</name>
</gene>
<feature type="transmembrane region" description="Helical" evidence="6">
    <location>
        <begin position="410"/>
        <end position="430"/>
    </location>
</feature>
<keyword evidence="4 6" id="KW-1133">Transmembrane helix</keyword>
<feature type="transmembrane region" description="Helical" evidence="6">
    <location>
        <begin position="161"/>
        <end position="183"/>
    </location>
</feature>
<dbReference type="PANTHER" id="PTHR42703">
    <property type="entry name" value="NADH DEHYDROGENASE"/>
    <property type="match status" value="1"/>
</dbReference>